<reference evidence="1" key="2">
    <citation type="journal article" date="2006" name="Mol. Biol. Evol.">
        <title>Evolution of the terminal regions of the Streptomyces linear chromosome.</title>
        <authorList>
            <person name="Choulet F."/>
            <person name="Aigle B."/>
            <person name="Gallois A."/>
            <person name="Mangenot S."/>
            <person name="Gerbaud C."/>
            <person name="Truong C."/>
            <person name="Francou F.X."/>
            <person name="Fourrier C."/>
            <person name="Guerineau M."/>
            <person name="Decaris B."/>
            <person name="Barbe V."/>
            <person name="Pernodet J.L."/>
            <person name="Leblond P."/>
        </authorList>
    </citation>
    <scope>NUCLEOTIDE SEQUENCE</scope>
    <source>
        <strain evidence="1">ATCC 23877</strain>
    </source>
</reference>
<accession>A0ABY1</accession>
<sequence>MHERFGVKIDSAYASRSTTVAQVVDHLDTLRAGGTGAVTSS</sequence>
<organism evidence="1">
    <name type="scientific">Streptomyces ambofaciens (strain ATCC 23877 / 3486 / DSM 40053 / JCM 4204 / NBRC 12836 / NRRL B-2516)</name>
    <dbReference type="NCBI Taxonomy" id="278992"/>
    <lineage>
        <taxon>Bacteria</taxon>
        <taxon>Bacillati</taxon>
        <taxon>Actinomycetota</taxon>
        <taxon>Actinomycetes</taxon>
        <taxon>Kitasatosporales</taxon>
        <taxon>Streptomycetaceae</taxon>
        <taxon>Streptomyces</taxon>
    </lineage>
</organism>
<dbReference type="AlphaFoldDB" id="A0ABY1"/>
<reference evidence="1" key="1">
    <citation type="journal article" date="2006" name="Microbiology (Mosc.)">
        <title>Multiple biosynthetic and uptake systems mediate siderophore-dependent iron acquisition in Streptomyces coelicolor A3(2) and Streptomyces ambofaciens ATCC 23877.</title>
        <authorList>
            <person name="Barona-Gomez F."/>
            <person name="Lautru S."/>
            <person name="Francou F.X."/>
            <person name="Leblond P."/>
            <person name="Pernodet J.L."/>
            <person name="Challis G.L."/>
        </authorList>
    </citation>
    <scope>NUCLEOTIDE SEQUENCE</scope>
    <source>
        <strain evidence="1">ATCC 23877</strain>
    </source>
</reference>
<evidence type="ECO:0000313" key="1">
    <source>
        <dbReference type="EMBL" id="CAJ87984.1"/>
    </source>
</evidence>
<name>A0ABY1_STRA7</name>
<gene>
    <name evidence="1" type="ORF">SAMR0275</name>
</gene>
<proteinExistence type="predicted"/>
<dbReference type="EMBL" id="AM238664">
    <property type="protein sequence ID" value="CAJ87984.1"/>
    <property type="molecule type" value="Genomic_DNA"/>
</dbReference>
<protein>
    <submittedName>
        <fullName evidence="1">Uncharacterized protein</fullName>
    </submittedName>
</protein>